<evidence type="ECO:0000259" key="9">
    <source>
        <dbReference type="Pfam" id="PF00266"/>
    </source>
</evidence>
<dbReference type="PANTHER" id="PTHR43586:SF8">
    <property type="entry name" value="CYSTEINE DESULFURASE 1, CHLOROPLASTIC"/>
    <property type="match status" value="1"/>
</dbReference>
<comment type="similarity">
    <text evidence="2 8">Belongs to the class-V pyridoxal-phosphate-dependent aminotransferase family. Csd subfamily.</text>
</comment>
<comment type="function">
    <text evidence="8">Catalyzes the removal of elemental sulfur and selenium atoms from L-cysteine, L-cystine, L-selenocysteine, and L-selenocystine to produce L-alanine.</text>
</comment>
<dbReference type="PROSITE" id="PS00595">
    <property type="entry name" value="AA_TRANSFER_CLASS_5"/>
    <property type="match status" value="1"/>
</dbReference>
<dbReference type="CDD" id="cd06453">
    <property type="entry name" value="SufS_like"/>
    <property type="match status" value="1"/>
</dbReference>
<gene>
    <name evidence="10" type="ORF">KC980_03830</name>
</gene>
<evidence type="ECO:0000256" key="7">
    <source>
        <dbReference type="RuleBase" id="RU004504"/>
    </source>
</evidence>
<accession>A0A955EFQ1</accession>
<protein>
    <recommendedName>
        <fullName evidence="3 8">Cysteine desulfurase</fullName>
        <ecNumber evidence="3 8">2.8.1.7</ecNumber>
    </recommendedName>
</protein>
<evidence type="ECO:0000256" key="8">
    <source>
        <dbReference type="RuleBase" id="RU004506"/>
    </source>
</evidence>
<dbReference type="SUPFAM" id="SSF53383">
    <property type="entry name" value="PLP-dependent transferases"/>
    <property type="match status" value="1"/>
</dbReference>
<evidence type="ECO:0000256" key="3">
    <source>
        <dbReference type="ARBA" id="ARBA00012239"/>
    </source>
</evidence>
<feature type="domain" description="Aminotransferase class V" evidence="9">
    <location>
        <begin position="17"/>
        <end position="389"/>
    </location>
</feature>
<dbReference type="InterPro" id="IPR000192">
    <property type="entry name" value="Aminotrans_V_dom"/>
</dbReference>
<reference evidence="10" key="2">
    <citation type="journal article" date="2021" name="Microbiome">
        <title>Successional dynamics and alternative stable states in a saline activated sludge microbial community over 9 years.</title>
        <authorList>
            <person name="Wang Y."/>
            <person name="Ye J."/>
            <person name="Ju F."/>
            <person name="Liu L."/>
            <person name="Boyd J.A."/>
            <person name="Deng Y."/>
            <person name="Parks D.H."/>
            <person name="Jiang X."/>
            <person name="Yin X."/>
            <person name="Woodcroft B.J."/>
            <person name="Tyson G.W."/>
            <person name="Hugenholtz P."/>
            <person name="Polz M.F."/>
            <person name="Zhang T."/>
        </authorList>
    </citation>
    <scope>NUCLEOTIDE SEQUENCE</scope>
    <source>
        <strain evidence="10">HKST-UBA79</strain>
    </source>
</reference>
<reference evidence="10" key="1">
    <citation type="submission" date="2020-04" db="EMBL/GenBank/DDBJ databases">
        <authorList>
            <person name="Zhang T."/>
        </authorList>
    </citation>
    <scope>NUCLEOTIDE SEQUENCE</scope>
    <source>
        <strain evidence="10">HKST-UBA79</strain>
    </source>
</reference>
<dbReference type="InterPro" id="IPR015422">
    <property type="entry name" value="PyrdxlP-dep_Trfase_small"/>
</dbReference>
<dbReference type="Gene3D" id="3.40.640.10">
    <property type="entry name" value="Type I PLP-dependent aspartate aminotransferase-like (Major domain)"/>
    <property type="match status" value="1"/>
</dbReference>
<dbReference type="GO" id="GO:0006534">
    <property type="term" value="P:cysteine metabolic process"/>
    <property type="evidence" value="ECO:0007669"/>
    <property type="project" value="UniProtKB-UniRule"/>
</dbReference>
<evidence type="ECO:0000256" key="4">
    <source>
        <dbReference type="ARBA" id="ARBA00022679"/>
    </source>
</evidence>
<sequence length="401" mass="42910">MKDFPILFRTVNSNRLTYLDNAATTQKPTAVIAALTDFYTQHNANVHRGIHTLSEEATDMYESAREKIAQFIGAPTSSEIIFTSGSTESLNLVVAGWAANNLVSNDVVVLNSTDHHSNLVAWQMLAKTLDLKLKYLSVDANGELDLVQLKTYLNEGNVKVVSTSHISNVLGTVNNIKEICKLAHAVGAKVVVDGAQAVSHIPVNVQSLDCDFYAFSGHKMFGPMGIGVLFGKRSLLENTNPIKFGGGMISTVGLESSTWATIPERFEGGTPSVADAIGLGAAVDYINNIGLEKIVAHESSLNAYLIPKLNSIKGLHILGSADFTKRAGLVSFYVDGIHSHDVASVLSTVGVAVRSGHHCAMPLHKGMSIASSTRASYHIYNTYADMDALVNGINTAIKILG</sequence>
<dbReference type="GO" id="GO:0030170">
    <property type="term" value="F:pyridoxal phosphate binding"/>
    <property type="evidence" value="ECO:0007669"/>
    <property type="project" value="UniProtKB-UniRule"/>
</dbReference>
<evidence type="ECO:0000256" key="1">
    <source>
        <dbReference type="ARBA" id="ARBA00001933"/>
    </source>
</evidence>
<evidence type="ECO:0000313" key="10">
    <source>
        <dbReference type="EMBL" id="MCA9308618.1"/>
    </source>
</evidence>
<comment type="catalytic activity">
    <reaction evidence="6 8">
        <text>(sulfur carrier)-H + L-cysteine = (sulfur carrier)-SH + L-alanine</text>
        <dbReference type="Rhea" id="RHEA:43892"/>
        <dbReference type="Rhea" id="RHEA-COMP:14737"/>
        <dbReference type="Rhea" id="RHEA-COMP:14739"/>
        <dbReference type="ChEBI" id="CHEBI:29917"/>
        <dbReference type="ChEBI" id="CHEBI:35235"/>
        <dbReference type="ChEBI" id="CHEBI:57972"/>
        <dbReference type="ChEBI" id="CHEBI:64428"/>
        <dbReference type="EC" id="2.8.1.7"/>
    </reaction>
</comment>
<evidence type="ECO:0000256" key="2">
    <source>
        <dbReference type="ARBA" id="ARBA00010447"/>
    </source>
</evidence>
<keyword evidence="5 8" id="KW-0663">Pyridoxal phosphate</keyword>
<evidence type="ECO:0000256" key="6">
    <source>
        <dbReference type="ARBA" id="ARBA00050776"/>
    </source>
</evidence>
<keyword evidence="4 8" id="KW-0808">Transferase</keyword>
<dbReference type="InterPro" id="IPR015424">
    <property type="entry name" value="PyrdxlP-dep_Trfase"/>
</dbReference>
<dbReference type="InterPro" id="IPR010970">
    <property type="entry name" value="Cys_dSase_SufS"/>
</dbReference>
<dbReference type="Gene3D" id="3.90.1150.10">
    <property type="entry name" value="Aspartate Aminotransferase, domain 1"/>
    <property type="match status" value="1"/>
</dbReference>
<dbReference type="Proteomes" id="UP000740557">
    <property type="component" value="Unassembled WGS sequence"/>
</dbReference>
<organism evidence="10 11">
    <name type="scientific">candidate division WWE3 bacterium</name>
    <dbReference type="NCBI Taxonomy" id="2053526"/>
    <lineage>
        <taxon>Bacteria</taxon>
        <taxon>Katanobacteria</taxon>
    </lineage>
</organism>
<comment type="cofactor">
    <cofactor evidence="1 7">
        <name>pyridoxal 5'-phosphate</name>
        <dbReference type="ChEBI" id="CHEBI:597326"/>
    </cofactor>
</comment>
<dbReference type="EMBL" id="JAGQNX010000120">
    <property type="protein sequence ID" value="MCA9308618.1"/>
    <property type="molecule type" value="Genomic_DNA"/>
</dbReference>
<dbReference type="NCBIfam" id="TIGR01979">
    <property type="entry name" value="sufS"/>
    <property type="match status" value="1"/>
</dbReference>
<comment type="caution">
    <text evidence="10">The sequence shown here is derived from an EMBL/GenBank/DDBJ whole genome shotgun (WGS) entry which is preliminary data.</text>
</comment>
<evidence type="ECO:0000256" key="5">
    <source>
        <dbReference type="ARBA" id="ARBA00022898"/>
    </source>
</evidence>
<dbReference type="PANTHER" id="PTHR43586">
    <property type="entry name" value="CYSTEINE DESULFURASE"/>
    <property type="match status" value="1"/>
</dbReference>
<dbReference type="GO" id="GO:0031071">
    <property type="term" value="F:cysteine desulfurase activity"/>
    <property type="evidence" value="ECO:0007669"/>
    <property type="project" value="UniProtKB-UniRule"/>
</dbReference>
<dbReference type="AlphaFoldDB" id="A0A955EFQ1"/>
<dbReference type="InterPro" id="IPR020578">
    <property type="entry name" value="Aminotrans_V_PyrdxlP_BS"/>
</dbReference>
<dbReference type="EC" id="2.8.1.7" evidence="3 8"/>
<evidence type="ECO:0000313" key="11">
    <source>
        <dbReference type="Proteomes" id="UP000740557"/>
    </source>
</evidence>
<proteinExistence type="inferred from homology"/>
<dbReference type="InterPro" id="IPR015421">
    <property type="entry name" value="PyrdxlP-dep_Trfase_major"/>
</dbReference>
<dbReference type="Pfam" id="PF00266">
    <property type="entry name" value="Aminotran_5"/>
    <property type="match status" value="1"/>
</dbReference>
<name>A0A955EFQ1_UNCKA</name>